<dbReference type="SUPFAM" id="SSF51735">
    <property type="entry name" value="NAD(P)-binding Rossmann-fold domains"/>
    <property type="match status" value="1"/>
</dbReference>
<dbReference type="RefSeq" id="WP_089894928.1">
    <property type="nucleotide sequence ID" value="NZ_FOJG01000001.1"/>
</dbReference>
<evidence type="ECO:0000259" key="1">
    <source>
        <dbReference type="Pfam" id="PF05368"/>
    </source>
</evidence>
<dbReference type="InterPro" id="IPR051604">
    <property type="entry name" value="Ergot_Alk_Oxidoreductase"/>
</dbReference>
<dbReference type="Gene3D" id="3.40.50.720">
    <property type="entry name" value="NAD(P)-binding Rossmann-like Domain"/>
    <property type="match status" value="1"/>
</dbReference>
<organism evidence="2 3">
    <name type="scientific">Chitinophaga arvensicola</name>
    <dbReference type="NCBI Taxonomy" id="29529"/>
    <lineage>
        <taxon>Bacteria</taxon>
        <taxon>Pseudomonadati</taxon>
        <taxon>Bacteroidota</taxon>
        <taxon>Chitinophagia</taxon>
        <taxon>Chitinophagales</taxon>
        <taxon>Chitinophagaceae</taxon>
        <taxon>Chitinophaga</taxon>
    </lineage>
</organism>
<keyword evidence="3" id="KW-1185">Reference proteome</keyword>
<gene>
    <name evidence="2" type="ORF">SAMN04488122_2396</name>
</gene>
<accession>A0A1I0R759</accession>
<protein>
    <submittedName>
        <fullName evidence="2">Uncharacterized conserved protein YbjT, contains NAD(P)-binding and DUF2867 domains</fullName>
    </submittedName>
</protein>
<dbReference type="Proteomes" id="UP000199310">
    <property type="component" value="Unassembled WGS sequence"/>
</dbReference>
<dbReference type="AlphaFoldDB" id="A0A1I0R759"/>
<evidence type="ECO:0000313" key="2">
    <source>
        <dbReference type="EMBL" id="SEW36482.1"/>
    </source>
</evidence>
<name>A0A1I0R759_9BACT</name>
<dbReference type="PANTHER" id="PTHR43162">
    <property type="match status" value="1"/>
</dbReference>
<dbReference type="InterPro" id="IPR008030">
    <property type="entry name" value="NmrA-like"/>
</dbReference>
<dbReference type="PANTHER" id="PTHR43162:SF1">
    <property type="entry name" value="PRESTALK A DIFFERENTIATION PROTEIN A"/>
    <property type="match status" value="1"/>
</dbReference>
<dbReference type="Pfam" id="PF05368">
    <property type="entry name" value="NmrA"/>
    <property type="match status" value="1"/>
</dbReference>
<dbReference type="EMBL" id="FOJG01000001">
    <property type="protein sequence ID" value="SEW36482.1"/>
    <property type="molecule type" value="Genomic_DNA"/>
</dbReference>
<reference evidence="3" key="1">
    <citation type="submission" date="2016-10" db="EMBL/GenBank/DDBJ databases">
        <authorList>
            <person name="Varghese N."/>
            <person name="Submissions S."/>
        </authorList>
    </citation>
    <scope>NUCLEOTIDE SEQUENCE [LARGE SCALE GENOMIC DNA]</scope>
    <source>
        <strain evidence="3">DSM 3695</strain>
    </source>
</reference>
<feature type="domain" description="NmrA-like" evidence="1">
    <location>
        <begin position="4"/>
        <end position="257"/>
    </location>
</feature>
<evidence type="ECO:0000313" key="3">
    <source>
        <dbReference type="Proteomes" id="UP000199310"/>
    </source>
</evidence>
<dbReference type="InterPro" id="IPR036291">
    <property type="entry name" value="NAD(P)-bd_dom_sf"/>
</dbReference>
<dbReference type="CDD" id="cd05269">
    <property type="entry name" value="TMR_SDR_a"/>
    <property type="match status" value="1"/>
</dbReference>
<proteinExistence type="predicted"/>
<dbReference type="OrthoDB" id="9780595at2"/>
<dbReference type="Gene3D" id="3.90.25.10">
    <property type="entry name" value="UDP-galactose 4-epimerase, domain 1"/>
    <property type="match status" value="1"/>
</dbReference>
<sequence length="290" mass="30872">MKQANILITGATGHIGTTLAKQLSAQGVPFRALVRNADNNTQTIAALPGAEIVTGDFNDAGSLANALLGIEKAFLLTNSSEQAEQLQINFVEAAIRSGLPHIVKLSQLHASAASPVRFLRYHAAVEAKIRWSGIPWTFLRPNLFMQGLMGFRDSIVHQGKFFATAGEAPISIVDTRDIAAIAAAALTTAGHEGRVYDITGPQSLTHTQLAAILSDALGKPVQYINVTDEQLLPALLQAGFPAWQAEGLIEDYAHYARGEAAAVSNAVAEVTGKPARDFAGFVKEYAPMFL</sequence>
<dbReference type="STRING" id="29529.SAMN04488122_2396"/>